<evidence type="ECO:0000313" key="2">
    <source>
        <dbReference type="EMBL" id="GFY37500.1"/>
    </source>
</evidence>
<dbReference type="EMBL" id="BMAV01000321">
    <property type="protein sequence ID" value="GFY37500.1"/>
    <property type="molecule type" value="Genomic_DNA"/>
</dbReference>
<dbReference type="AlphaFoldDB" id="A0A8X7BN77"/>
<name>A0A8X7BN77_9ARAC</name>
<keyword evidence="3" id="KW-1185">Reference proteome</keyword>
<sequence>MKYDSCIQKGSVADGKGKPQTRSRPAWSASEAEILSTVGGGVVFVPAIGLVTGTERLISFDWITAVMKGGVLDQGWQQLRTVELLWLVSKHLLKGGKGMEVRGMLEKFGRGIRGTGKNYYRTVKHSWNRKCEGLRSNRS</sequence>
<feature type="region of interest" description="Disordered" evidence="1">
    <location>
        <begin position="1"/>
        <end position="25"/>
    </location>
</feature>
<gene>
    <name evidence="2" type="ORF">TNIN_329971</name>
</gene>
<reference evidence="2" key="1">
    <citation type="submission" date="2020-08" db="EMBL/GenBank/DDBJ databases">
        <title>Multicomponent nature underlies the extraordinary mechanical properties of spider dragline silk.</title>
        <authorList>
            <person name="Kono N."/>
            <person name="Nakamura H."/>
            <person name="Mori M."/>
            <person name="Yoshida Y."/>
            <person name="Ohtoshi R."/>
            <person name="Malay A.D."/>
            <person name="Moran D.A.P."/>
            <person name="Tomita M."/>
            <person name="Numata K."/>
            <person name="Arakawa K."/>
        </authorList>
    </citation>
    <scope>NUCLEOTIDE SEQUENCE</scope>
</reference>
<proteinExistence type="predicted"/>
<accession>A0A8X7BN77</accession>
<evidence type="ECO:0000313" key="3">
    <source>
        <dbReference type="Proteomes" id="UP000886998"/>
    </source>
</evidence>
<organism evidence="2 3">
    <name type="scientific">Trichonephila inaurata madagascariensis</name>
    <dbReference type="NCBI Taxonomy" id="2747483"/>
    <lineage>
        <taxon>Eukaryota</taxon>
        <taxon>Metazoa</taxon>
        <taxon>Ecdysozoa</taxon>
        <taxon>Arthropoda</taxon>
        <taxon>Chelicerata</taxon>
        <taxon>Arachnida</taxon>
        <taxon>Araneae</taxon>
        <taxon>Araneomorphae</taxon>
        <taxon>Entelegynae</taxon>
        <taxon>Araneoidea</taxon>
        <taxon>Nephilidae</taxon>
        <taxon>Trichonephila</taxon>
        <taxon>Trichonephila inaurata</taxon>
    </lineage>
</organism>
<protein>
    <submittedName>
        <fullName evidence="2">Uncharacterized protein</fullName>
    </submittedName>
</protein>
<comment type="caution">
    <text evidence="2">The sequence shown here is derived from an EMBL/GenBank/DDBJ whole genome shotgun (WGS) entry which is preliminary data.</text>
</comment>
<dbReference type="Proteomes" id="UP000886998">
    <property type="component" value="Unassembled WGS sequence"/>
</dbReference>
<evidence type="ECO:0000256" key="1">
    <source>
        <dbReference type="SAM" id="MobiDB-lite"/>
    </source>
</evidence>